<keyword evidence="4" id="KW-1185">Reference proteome</keyword>
<dbReference type="Pfam" id="PF01230">
    <property type="entry name" value="HIT"/>
    <property type="match status" value="1"/>
</dbReference>
<dbReference type="PROSITE" id="PS51084">
    <property type="entry name" value="HIT_2"/>
    <property type="match status" value="1"/>
</dbReference>
<dbReference type="EMBL" id="BNJJ01000002">
    <property type="protein sequence ID" value="GHO82973.1"/>
    <property type="molecule type" value="Genomic_DNA"/>
</dbReference>
<dbReference type="RefSeq" id="WP_201360608.1">
    <property type="nucleotide sequence ID" value="NZ_BNJJ01000002.1"/>
</dbReference>
<dbReference type="SUPFAM" id="SSF54197">
    <property type="entry name" value="HIT-like"/>
    <property type="match status" value="1"/>
</dbReference>
<evidence type="ECO:0000313" key="4">
    <source>
        <dbReference type="Proteomes" id="UP000635565"/>
    </source>
</evidence>
<evidence type="ECO:0000313" key="3">
    <source>
        <dbReference type="EMBL" id="GHO82973.1"/>
    </source>
</evidence>
<accession>A0ABQ3VBE5</accession>
<evidence type="ECO:0000259" key="2">
    <source>
        <dbReference type="PROSITE" id="PS51084"/>
    </source>
</evidence>
<dbReference type="Gene3D" id="3.30.428.10">
    <property type="entry name" value="HIT-like"/>
    <property type="match status" value="1"/>
</dbReference>
<organism evidence="3 4">
    <name type="scientific">Dictyobacter formicarum</name>
    <dbReference type="NCBI Taxonomy" id="2778368"/>
    <lineage>
        <taxon>Bacteria</taxon>
        <taxon>Bacillati</taxon>
        <taxon>Chloroflexota</taxon>
        <taxon>Ktedonobacteria</taxon>
        <taxon>Ktedonobacterales</taxon>
        <taxon>Dictyobacteraceae</taxon>
        <taxon>Dictyobacter</taxon>
    </lineage>
</organism>
<proteinExistence type="predicted"/>
<reference evidence="3 4" key="1">
    <citation type="journal article" date="2021" name="Int. J. Syst. Evol. Microbiol.">
        <title>Reticulibacter mediterranei gen. nov., sp. nov., within the new family Reticulibacteraceae fam. nov., and Ktedonospora formicarum gen. nov., sp. nov., Ktedonobacter robiniae sp. nov., Dictyobacter formicarum sp. nov. and Dictyobacter arantiisoli sp. nov., belonging to the class Ktedonobacteria.</title>
        <authorList>
            <person name="Yabe S."/>
            <person name="Zheng Y."/>
            <person name="Wang C.M."/>
            <person name="Sakai Y."/>
            <person name="Abe K."/>
            <person name="Yokota A."/>
            <person name="Donadio S."/>
            <person name="Cavaletti L."/>
            <person name="Monciardini P."/>
        </authorList>
    </citation>
    <scope>NUCLEOTIDE SEQUENCE [LARGE SCALE GENOMIC DNA]</scope>
    <source>
        <strain evidence="3 4">SOSP1-9</strain>
    </source>
</reference>
<feature type="domain" description="HIT" evidence="2">
    <location>
        <begin position="21"/>
        <end position="127"/>
    </location>
</feature>
<sequence length="227" mass="26444">MQRQSSASSDTHKNSLLDIKRECTFCQMEHIAPMVMKETPNLRLVADHAPVVEGHLLIIPKQHYTCYGDAPASLDAELFDLKQEVRRFFELNYTEPVYWEHGIFHQTVYHAHLHCFPIGPLIYDLEQHEHGQRIHGQEDIRAWHQEKGHYFYLEDGHYGYLFPPQAEDYSFIIKNELGPAVAAHSSYKQWRLSQERQVDGKPLIASAMGRWKEFEHTEQADAQSSSQ</sequence>
<evidence type="ECO:0000256" key="1">
    <source>
        <dbReference type="PROSITE-ProRule" id="PRU00464"/>
    </source>
</evidence>
<dbReference type="InterPro" id="IPR011146">
    <property type="entry name" value="HIT-like"/>
</dbReference>
<gene>
    <name evidence="3" type="ORF">KSZ_09790</name>
</gene>
<comment type="caution">
    <text evidence="3">The sequence shown here is derived from an EMBL/GenBank/DDBJ whole genome shotgun (WGS) entry which is preliminary data.</text>
</comment>
<feature type="short sequence motif" description="Histidine triad motif" evidence="1">
    <location>
        <begin position="110"/>
        <end position="114"/>
    </location>
</feature>
<name>A0ABQ3VBE5_9CHLR</name>
<protein>
    <recommendedName>
        <fullName evidence="2">HIT domain-containing protein</fullName>
    </recommendedName>
</protein>
<dbReference type="Proteomes" id="UP000635565">
    <property type="component" value="Unassembled WGS sequence"/>
</dbReference>
<dbReference type="InterPro" id="IPR036265">
    <property type="entry name" value="HIT-like_sf"/>
</dbReference>